<dbReference type="AlphaFoldDB" id="A0A433DFV4"/>
<dbReference type="Proteomes" id="UP000268093">
    <property type="component" value="Unassembled WGS sequence"/>
</dbReference>
<dbReference type="PANTHER" id="PTHR31649:SF1">
    <property type="entry name" value="FARNESOIC ACID O-METHYL TRANSFERASE DOMAIN-CONTAINING PROTEIN"/>
    <property type="match status" value="1"/>
</dbReference>
<dbReference type="PANTHER" id="PTHR31649">
    <property type="entry name" value="AGAP009604-PA"/>
    <property type="match status" value="1"/>
</dbReference>
<dbReference type="InterPro" id="IPR006616">
    <property type="entry name" value="DM9_repeat"/>
</dbReference>
<reference evidence="1 2" key="1">
    <citation type="journal article" date="2018" name="New Phytol.">
        <title>Phylogenomics of Endogonaceae and evolution of mycorrhizas within Mucoromycota.</title>
        <authorList>
            <person name="Chang Y."/>
            <person name="Desiro A."/>
            <person name="Na H."/>
            <person name="Sandor L."/>
            <person name="Lipzen A."/>
            <person name="Clum A."/>
            <person name="Barry K."/>
            <person name="Grigoriev I.V."/>
            <person name="Martin F.M."/>
            <person name="Stajich J.E."/>
            <person name="Smith M.E."/>
            <person name="Bonito G."/>
            <person name="Spatafora J.W."/>
        </authorList>
    </citation>
    <scope>NUCLEOTIDE SEQUENCE [LARGE SCALE GENOMIC DNA]</scope>
    <source>
        <strain evidence="1 2">GMNB39</strain>
    </source>
</reference>
<dbReference type="Pfam" id="PF11901">
    <property type="entry name" value="DM9"/>
    <property type="match status" value="7"/>
</dbReference>
<dbReference type="OrthoDB" id="2142040at2759"/>
<gene>
    <name evidence="1" type="ORF">BC936DRAFT_141705</name>
</gene>
<evidence type="ECO:0000313" key="1">
    <source>
        <dbReference type="EMBL" id="RUP49718.1"/>
    </source>
</evidence>
<accession>A0A433DFV4</accession>
<comment type="caution">
    <text evidence="1">The sequence shown here is derived from an EMBL/GenBank/DDBJ whole genome shotgun (WGS) entry which is preliminary data.</text>
</comment>
<sequence>MFATQTWVTCSGGQVPPNALAVGSYFVGRTSHNGSTIFGKVHPANGVFYYSWGGKELNVSTYEVLVIGTYTKVSWISASRGNLPNIPVGSTIVGDDAQGVWVAACYLFDNHRIPGSYFRCDANAYFAYNKKEESRDVYDVLVVTPVTHAWVQVSGSAVPSGALAVGSYFVGRTSHNGSTIFGKVYPPHSSLYYPSGGKELRVSTYEVLVINTNTKVSWILTSHGNLPNVPVGSTIISDNAQSVWVTACYLSDNHRIPGSYFRCNPNAYFANGVEENRDVYDVLVITPMSHAWVKASSDSVPSGALAVGRYFVGRTSHNGSTIFGKIHPAHGFYYSFGGKEFKVSTYEVLVINTDTEISWIPTSRGNLPNVPAGSTIIGDDAQGVWVTACYLSDNHRIPGSYFRCNNKAYFANLKKEEGRDVYDVLAVASVTHAWIEASGGAVPSGALAVGTYFVGRTSHNGSTIFGKVHPANGVLYYSSGAKELKVSTYEVLVINTNIKVSWIPASRGNLRNVPIGSTIIGDDAQGVWVAACDLFDNHRIPGSYFRGDTNARFAYGTKEESKDVYDILVITPMTSPTHLWVEDSDGHVPSGAVQVGHCFVGRTKRNGSTIYGKVAPSQGVLYYPLNGQELNVKNYEVLITTPGTKVSWIPAGLNGTPPTYLPRDSFLLGGGRDGTWIIAATWENSLELPGMYIHGHSKAYISHYGEKQVADFKFLALTSN</sequence>
<proteinExistence type="predicted"/>
<dbReference type="SMART" id="SM00696">
    <property type="entry name" value="DM9"/>
    <property type="match status" value="5"/>
</dbReference>
<name>A0A433DFV4_9FUNG</name>
<dbReference type="EMBL" id="RBNI01002032">
    <property type="protein sequence ID" value="RUP49718.1"/>
    <property type="molecule type" value="Genomic_DNA"/>
</dbReference>
<keyword evidence="2" id="KW-1185">Reference proteome</keyword>
<evidence type="ECO:0000313" key="2">
    <source>
        <dbReference type="Proteomes" id="UP000268093"/>
    </source>
</evidence>
<organism evidence="1 2">
    <name type="scientific">Jimgerdemannia flammicorona</name>
    <dbReference type="NCBI Taxonomy" id="994334"/>
    <lineage>
        <taxon>Eukaryota</taxon>
        <taxon>Fungi</taxon>
        <taxon>Fungi incertae sedis</taxon>
        <taxon>Mucoromycota</taxon>
        <taxon>Mucoromycotina</taxon>
        <taxon>Endogonomycetes</taxon>
        <taxon>Endogonales</taxon>
        <taxon>Endogonaceae</taxon>
        <taxon>Jimgerdemannia</taxon>
    </lineage>
</organism>
<protein>
    <submittedName>
        <fullName evidence="1">Uncharacterized protein</fullName>
    </submittedName>
</protein>